<dbReference type="Proteomes" id="UP000007303">
    <property type="component" value="Unassembled WGS sequence"/>
</dbReference>
<dbReference type="GeneTree" id="ENSGT00940000155180"/>
<dbReference type="InterPro" id="IPR036915">
    <property type="entry name" value="Cyclin-like_sf"/>
</dbReference>
<dbReference type="AlphaFoldDB" id="H3DAY5"/>
<accession>H3DAY5</accession>
<proteinExistence type="inferred from homology"/>
<dbReference type="Gene3D" id="1.10.472.10">
    <property type="entry name" value="Cyclin-like"/>
    <property type="match status" value="2"/>
</dbReference>
<organism evidence="4 5">
    <name type="scientific">Tetraodon nigroviridis</name>
    <name type="common">Spotted green pufferfish</name>
    <name type="synonym">Chelonodon nigroviridis</name>
    <dbReference type="NCBI Taxonomy" id="99883"/>
    <lineage>
        <taxon>Eukaryota</taxon>
        <taxon>Metazoa</taxon>
        <taxon>Chordata</taxon>
        <taxon>Craniata</taxon>
        <taxon>Vertebrata</taxon>
        <taxon>Euteleostomi</taxon>
        <taxon>Actinopterygii</taxon>
        <taxon>Neopterygii</taxon>
        <taxon>Teleostei</taxon>
        <taxon>Neoteleostei</taxon>
        <taxon>Acanthomorphata</taxon>
        <taxon>Eupercaria</taxon>
        <taxon>Tetraodontiformes</taxon>
        <taxon>Tetradontoidea</taxon>
        <taxon>Tetraodontidae</taxon>
        <taxon>Tetraodon</taxon>
    </lineage>
</organism>
<dbReference type="InterPro" id="IPR039361">
    <property type="entry name" value="Cyclin"/>
</dbReference>
<dbReference type="Ensembl" id="ENSTNIT00000017900.1">
    <property type="protein sequence ID" value="ENSTNIP00000017677.1"/>
    <property type="gene ID" value="ENSTNIG00000014649.1"/>
</dbReference>
<keyword evidence="2" id="KW-0195">Cyclin</keyword>
<evidence type="ECO:0000313" key="5">
    <source>
        <dbReference type="Proteomes" id="UP000007303"/>
    </source>
</evidence>
<dbReference type="InterPro" id="IPR006671">
    <property type="entry name" value="Cyclin_N"/>
</dbReference>
<comment type="function">
    <text evidence="1">Essential for the control of the cell cycle at the G2/M (mitosis) transition.</text>
</comment>
<comment type="similarity">
    <text evidence="2">Belongs to the cyclin family.</text>
</comment>
<dbReference type="Pfam" id="PF00134">
    <property type="entry name" value="Cyclin_N"/>
    <property type="match status" value="1"/>
</dbReference>
<evidence type="ECO:0000259" key="3">
    <source>
        <dbReference type="SMART" id="SM00385"/>
    </source>
</evidence>
<evidence type="ECO:0000256" key="1">
    <source>
        <dbReference type="ARBA" id="ARBA00003222"/>
    </source>
</evidence>
<reference evidence="4" key="2">
    <citation type="submission" date="2025-08" db="UniProtKB">
        <authorList>
            <consortium name="Ensembl"/>
        </authorList>
    </citation>
    <scope>IDENTIFICATION</scope>
</reference>
<name>H3DAY5_TETNG</name>
<dbReference type="SMART" id="SM00385">
    <property type="entry name" value="CYCLIN"/>
    <property type="match status" value="1"/>
</dbReference>
<protein>
    <submittedName>
        <fullName evidence="4">Cyclin D3</fullName>
    </submittedName>
</protein>
<dbReference type="PANTHER" id="PTHR10177">
    <property type="entry name" value="CYCLINS"/>
    <property type="match status" value="1"/>
</dbReference>
<dbReference type="InterPro" id="IPR013763">
    <property type="entry name" value="Cyclin-like_dom"/>
</dbReference>
<dbReference type="SUPFAM" id="SSF47954">
    <property type="entry name" value="Cyclin-like"/>
    <property type="match status" value="1"/>
</dbReference>
<evidence type="ECO:0000313" key="4">
    <source>
        <dbReference type="Ensembl" id="ENSTNIP00000017677.1"/>
    </source>
</evidence>
<sequence length="271" mass="30340">MELQEGEREPRREVVHRAVSDRSVTGDARVLQRLAAVEESCCPASPSLDPVRRDIQPYMRRILVEWMFQVCEEQQCEEEVFPQAVLYLDCYLSRFATGRSDLQLLGAVCMLLASKMRDSVHLTAAKLSIYTDNSVPLSAILQWELWVVSRLDWCLPSVVPSDFLEPILHGLPFVQPQHLLDMCRHVHAYVALAATDCMFPAFLPSTLACACVSMASWRLKLVDRGGVPQSVVLVLAQLLSTDASSILLCYHHLGSLLEEKMPSLLHQGPGL</sequence>
<feature type="domain" description="Cyclin-like" evidence="3">
    <location>
        <begin position="65"/>
        <end position="149"/>
    </location>
</feature>
<dbReference type="InParanoid" id="H3DAY5"/>
<reference evidence="4" key="3">
    <citation type="submission" date="2025-09" db="UniProtKB">
        <authorList>
            <consortium name="Ensembl"/>
        </authorList>
    </citation>
    <scope>IDENTIFICATION</scope>
</reference>
<reference evidence="5" key="1">
    <citation type="journal article" date="2004" name="Nature">
        <title>Genome duplication in the teleost fish Tetraodon nigroviridis reveals the early vertebrate proto-karyotype.</title>
        <authorList>
            <person name="Jaillon O."/>
            <person name="Aury J.-M."/>
            <person name="Brunet F."/>
            <person name="Petit J.-L."/>
            <person name="Stange-Thomann N."/>
            <person name="Mauceli E."/>
            <person name="Bouneau L."/>
            <person name="Fischer C."/>
            <person name="Ozouf-Costaz C."/>
            <person name="Bernot A."/>
            <person name="Nicaud S."/>
            <person name="Jaffe D."/>
            <person name="Fisher S."/>
            <person name="Lutfalla G."/>
            <person name="Dossat C."/>
            <person name="Segurens B."/>
            <person name="Dasilva C."/>
            <person name="Salanoubat M."/>
            <person name="Levy M."/>
            <person name="Boudet N."/>
            <person name="Castellano S."/>
            <person name="Anthouard V."/>
            <person name="Jubin C."/>
            <person name="Castelli V."/>
            <person name="Katinka M."/>
            <person name="Vacherie B."/>
            <person name="Biemont C."/>
            <person name="Skalli Z."/>
            <person name="Cattolico L."/>
            <person name="Poulain J."/>
            <person name="De Berardinis V."/>
            <person name="Cruaud C."/>
            <person name="Duprat S."/>
            <person name="Brottier P."/>
            <person name="Coutanceau J.-P."/>
            <person name="Gouzy J."/>
            <person name="Parra G."/>
            <person name="Lardier G."/>
            <person name="Chapple C."/>
            <person name="McKernan K.J."/>
            <person name="McEwan P."/>
            <person name="Bosak S."/>
            <person name="Kellis M."/>
            <person name="Volff J.-N."/>
            <person name="Guigo R."/>
            <person name="Zody M.C."/>
            <person name="Mesirov J."/>
            <person name="Lindblad-Toh K."/>
            <person name="Birren B."/>
            <person name="Nusbaum C."/>
            <person name="Kahn D."/>
            <person name="Robinson-Rechavi M."/>
            <person name="Laudet V."/>
            <person name="Schachter V."/>
            <person name="Quetier F."/>
            <person name="Saurin W."/>
            <person name="Scarpelli C."/>
            <person name="Wincker P."/>
            <person name="Lander E.S."/>
            <person name="Weissenbach J."/>
            <person name="Roest Crollius H."/>
        </authorList>
    </citation>
    <scope>NUCLEOTIDE SEQUENCE [LARGE SCALE GENOMIC DNA]</scope>
</reference>
<dbReference type="OMA" id="RILTVWM"/>
<dbReference type="HOGENOM" id="CLU_052190_0_0_1"/>
<keyword evidence="5" id="KW-1185">Reference proteome</keyword>
<evidence type="ECO:0000256" key="2">
    <source>
        <dbReference type="RuleBase" id="RU000383"/>
    </source>
</evidence>
<dbReference type="STRING" id="99883.ENSTNIP00000017677"/>